<feature type="transmembrane region" description="Helical" evidence="2">
    <location>
        <begin position="89"/>
        <end position="111"/>
    </location>
</feature>
<proteinExistence type="predicted"/>
<evidence type="ECO:0000313" key="4">
    <source>
        <dbReference type="Proteomes" id="UP000001542"/>
    </source>
</evidence>
<dbReference type="InParanoid" id="A2DMD9"/>
<reference evidence="3" key="2">
    <citation type="journal article" date="2007" name="Science">
        <title>Draft genome sequence of the sexually transmitted pathogen Trichomonas vaginalis.</title>
        <authorList>
            <person name="Carlton J.M."/>
            <person name="Hirt R.P."/>
            <person name="Silva J.C."/>
            <person name="Delcher A.L."/>
            <person name="Schatz M."/>
            <person name="Zhao Q."/>
            <person name="Wortman J.R."/>
            <person name="Bidwell S.L."/>
            <person name="Alsmark U.C.M."/>
            <person name="Besteiro S."/>
            <person name="Sicheritz-Ponten T."/>
            <person name="Noel C.J."/>
            <person name="Dacks J.B."/>
            <person name="Foster P.G."/>
            <person name="Simillion C."/>
            <person name="Van de Peer Y."/>
            <person name="Miranda-Saavedra D."/>
            <person name="Barton G.J."/>
            <person name="Westrop G.D."/>
            <person name="Mueller S."/>
            <person name="Dessi D."/>
            <person name="Fiori P.L."/>
            <person name="Ren Q."/>
            <person name="Paulsen I."/>
            <person name="Zhang H."/>
            <person name="Bastida-Corcuera F.D."/>
            <person name="Simoes-Barbosa A."/>
            <person name="Brown M.T."/>
            <person name="Hayes R.D."/>
            <person name="Mukherjee M."/>
            <person name="Okumura C.Y."/>
            <person name="Schneider R."/>
            <person name="Smith A.J."/>
            <person name="Vanacova S."/>
            <person name="Villalvazo M."/>
            <person name="Haas B.J."/>
            <person name="Pertea M."/>
            <person name="Feldblyum T.V."/>
            <person name="Utterback T.R."/>
            <person name="Shu C.L."/>
            <person name="Osoegawa K."/>
            <person name="de Jong P.J."/>
            <person name="Hrdy I."/>
            <person name="Horvathova L."/>
            <person name="Zubacova Z."/>
            <person name="Dolezal P."/>
            <person name="Malik S.B."/>
            <person name="Logsdon J.M. Jr."/>
            <person name="Henze K."/>
            <person name="Gupta A."/>
            <person name="Wang C.C."/>
            <person name="Dunne R.L."/>
            <person name="Upcroft J.A."/>
            <person name="Upcroft P."/>
            <person name="White O."/>
            <person name="Salzberg S.L."/>
            <person name="Tang P."/>
            <person name="Chiu C.-H."/>
            <person name="Lee Y.-S."/>
            <person name="Embley T.M."/>
            <person name="Coombs G.H."/>
            <person name="Mottram J.C."/>
            <person name="Tachezy J."/>
            <person name="Fraser-Liggett C.M."/>
            <person name="Johnson P.J."/>
        </authorList>
    </citation>
    <scope>NUCLEOTIDE SEQUENCE [LARGE SCALE GENOMIC DNA]</scope>
    <source>
        <strain evidence="3">G3</strain>
    </source>
</reference>
<feature type="region of interest" description="Disordered" evidence="1">
    <location>
        <begin position="151"/>
        <end position="170"/>
    </location>
</feature>
<keyword evidence="2" id="KW-0812">Transmembrane</keyword>
<dbReference type="VEuPathDB" id="TrichDB:TVAGG3_0604770"/>
<dbReference type="EMBL" id="DS113219">
    <property type="protein sequence ID" value="EAY18366.1"/>
    <property type="molecule type" value="Genomic_DNA"/>
</dbReference>
<gene>
    <name evidence="3" type="ORF">TVAG_045680</name>
</gene>
<keyword evidence="4" id="KW-1185">Reference proteome</keyword>
<evidence type="ECO:0000256" key="1">
    <source>
        <dbReference type="SAM" id="MobiDB-lite"/>
    </source>
</evidence>
<accession>A2DMD9</accession>
<evidence type="ECO:0000313" key="3">
    <source>
        <dbReference type="EMBL" id="EAY18366.1"/>
    </source>
</evidence>
<dbReference type="Proteomes" id="UP000001542">
    <property type="component" value="Unassembled WGS sequence"/>
</dbReference>
<reference evidence="3" key="1">
    <citation type="submission" date="2006-10" db="EMBL/GenBank/DDBJ databases">
        <authorList>
            <person name="Amadeo P."/>
            <person name="Zhao Q."/>
            <person name="Wortman J."/>
            <person name="Fraser-Liggett C."/>
            <person name="Carlton J."/>
        </authorList>
    </citation>
    <scope>NUCLEOTIDE SEQUENCE</scope>
    <source>
        <strain evidence="3">G3</strain>
    </source>
</reference>
<evidence type="ECO:0000256" key="2">
    <source>
        <dbReference type="SAM" id="Phobius"/>
    </source>
</evidence>
<sequence length="170" mass="19720">MTNTFQVYAFGMCSNKADEQTTNNKCSPGCKNRCAEIWFTLAFLLTFAFELVRFWVIERSRHPIVQTFKTSLLWSVPGICRLFCENVKIFEFLICFYISIAGFVVGIKYFADWIYTCHKTMEVFEYLNMYSSSKDREEDYSDNGILDANLDNQENTQQDESSSATVINSI</sequence>
<dbReference type="KEGG" id="tva:5463856"/>
<keyword evidence="2" id="KW-1133">Transmembrane helix</keyword>
<name>A2DMD9_TRIV3</name>
<dbReference type="RefSeq" id="XP_001579352.1">
    <property type="nucleotide sequence ID" value="XM_001579302.1"/>
</dbReference>
<dbReference type="VEuPathDB" id="TrichDB:TVAG_045680"/>
<keyword evidence="2" id="KW-0472">Membrane</keyword>
<dbReference type="AlphaFoldDB" id="A2DMD9"/>
<feature type="transmembrane region" description="Helical" evidence="2">
    <location>
        <begin position="37"/>
        <end position="56"/>
    </location>
</feature>
<organism evidence="3 4">
    <name type="scientific">Trichomonas vaginalis (strain ATCC PRA-98 / G3)</name>
    <dbReference type="NCBI Taxonomy" id="412133"/>
    <lineage>
        <taxon>Eukaryota</taxon>
        <taxon>Metamonada</taxon>
        <taxon>Parabasalia</taxon>
        <taxon>Trichomonadida</taxon>
        <taxon>Trichomonadidae</taxon>
        <taxon>Trichomonas</taxon>
    </lineage>
</organism>
<protein>
    <submittedName>
        <fullName evidence="3">Uncharacterized protein</fullName>
    </submittedName>
</protein>